<name>B8C825_THAPS</name>
<evidence type="ECO:0000313" key="8">
    <source>
        <dbReference type="Proteomes" id="UP000001449"/>
    </source>
</evidence>
<organism evidence="7 8">
    <name type="scientific">Thalassiosira pseudonana</name>
    <name type="common">Marine diatom</name>
    <name type="synonym">Cyclotella nana</name>
    <dbReference type="NCBI Taxonomy" id="35128"/>
    <lineage>
        <taxon>Eukaryota</taxon>
        <taxon>Sar</taxon>
        <taxon>Stramenopiles</taxon>
        <taxon>Ochrophyta</taxon>
        <taxon>Bacillariophyta</taxon>
        <taxon>Coscinodiscophyceae</taxon>
        <taxon>Thalassiosirophycidae</taxon>
        <taxon>Thalassiosirales</taxon>
        <taxon>Thalassiosiraceae</taxon>
        <taxon>Thalassiosira</taxon>
    </lineage>
</organism>
<dbReference type="HOGENOM" id="CLU_045047_0_0_1"/>
<keyword evidence="3 5" id="KW-1133">Transmembrane helix</keyword>
<feature type="transmembrane region" description="Helical" evidence="5">
    <location>
        <begin position="40"/>
        <end position="61"/>
    </location>
</feature>
<feature type="transmembrane region" description="Helical" evidence="5">
    <location>
        <begin position="153"/>
        <end position="173"/>
    </location>
</feature>
<dbReference type="GO" id="GO:0015297">
    <property type="term" value="F:antiporter activity"/>
    <property type="evidence" value="ECO:0000318"/>
    <property type="project" value="GO_Central"/>
</dbReference>
<dbReference type="Proteomes" id="UP000001449">
    <property type="component" value="Chromosome 9"/>
</dbReference>
<feature type="transmembrane region" description="Helical" evidence="5">
    <location>
        <begin position="130"/>
        <end position="147"/>
    </location>
</feature>
<proteinExistence type="predicted"/>
<dbReference type="AlphaFoldDB" id="B8C825"/>
<feature type="transmembrane region" description="Helical" evidence="5">
    <location>
        <begin position="103"/>
        <end position="121"/>
    </location>
</feature>
<protein>
    <recommendedName>
        <fullName evidence="6">Sugar phosphate transporter domain-containing protein</fullName>
    </recommendedName>
</protein>
<evidence type="ECO:0000313" key="7">
    <source>
        <dbReference type="EMBL" id="EED90209.1"/>
    </source>
</evidence>
<keyword evidence="4 5" id="KW-0472">Membrane</keyword>
<dbReference type="GeneID" id="7449314"/>
<sequence>MSKPPSFYATTPFAVGGYMLCSATLLIANKYAVYKVAAPSFILFSQLMGTAVVVKAFAAMGKIECDALEKEKCMKFLPVALIFLATIFSNMKSLQYANVETFMVFRFSTPIVVSIADYLFLGRKLPNPRSWACLFALLIGAFAYANTDSAFHVKGYTFCAIWYAIFCMDQIYLKHVTNTVRMKSNWGRVFYSNFIASLPLVFTFINDSEEIEALKNISFSAAMAVFFSVALGVGMSYFAWMARSLLSAASFTVVGNVCKVLTIAINVSLWDKHASPFGIGCLMFCLVAAYFYQQAPMRSDSKDSDDTIKSDIEATKTLLPK</sequence>
<dbReference type="GO" id="GO:0016020">
    <property type="term" value="C:membrane"/>
    <property type="evidence" value="ECO:0007669"/>
    <property type="project" value="UniProtKB-SubCell"/>
</dbReference>
<dbReference type="PANTHER" id="PTHR11132">
    <property type="entry name" value="SOLUTE CARRIER FAMILY 35"/>
    <property type="match status" value="1"/>
</dbReference>
<dbReference type="Pfam" id="PF03151">
    <property type="entry name" value="TPT"/>
    <property type="match status" value="1"/>
</dbReference>
<comment type="subcellular location">
    <subcellularLocation>
        <location evidence="1">Membrane</location>
        <topology evidence="1">Multi-pass membrane protein</topology>
    </subcellularLocation>
</comment>
<feature type="transmembrane region" description="Helical" evidence="5">
    <location>
        <begin position="217"/>
        <end position="238"/>
    </location>
</feature>
<feature type="transmembrane region" description="Helical" evidence="5">
    <location>
        <begin position="245"/>
        <end position="267"/>
    </location>
</feature>
<dbReference type="RefSeq" id="XP_002292234.1">
    <property type="nucleotide sequence ID" value="XM_002292198.1"/>
</dbReference>
<gene>
    <name evidence="7" type="ORF">THAPSDRAFT_41694</name>
</gene>
<dbReference type="InterPro" id="IPR050186">
    <property type="entry name" value="TPT_transporter"/>
</dbReference>
<dbReference type="InterPro" id="IPR004853">
    <property type="entry name" value="Sugar_P_trans_dom"/>
</dbReference>
<dbReference type="eggNOG" id="KOG1444">
    <property type="taxonomic scope" value="Eukaryota"/>
</dbReference>
<keyword evidence="2 5" id="KW-0812">Transmembrane</keyword>
<dbReference type="KEGG" id="tps:THAPSDRAFT_41694"/>
<feature type="transmembrane region" description="Helical" evidence="5">
    <location>
        <begin position="273"/>
        <end position="292"/>
    </location>
</feature>
<evidence type="ECO:0000256" key="3">
    <source>
        <dbReference type="ARBA" id="ARBA00022989"/>
    </source>
</evidence>
<dbReference type="GO" id="GO:0005794">
    <property type="term" value="C:Golgi apparatus"/>
    <property type="evidence" value="ECO:0000318"/>
    <property type="project" value="GO_Central"/>
</dbReference>
<feature type="transmembrane region" description="Helical" evidence="5">
    <location>
        <begin position="73"/>
        <end position="91"/>
    </location>
</feature>
<feature type="transmembrane region" description="Helical" evidence="5">
    <location>
        <begin position="7"/>
        <end position="28"/>
    </location>
</feature>
<evidence type="ECO:0000259" key="6">
    <source>
        <dbReference type="Pfam" id="PF03151"/>
    </source>
</evidence>
<dbReference type="GO" id="GO:0005338">
    <property type="term" value="F:nucleotide-sugar transmembrane transporter activity"/>
    <property type="evidence" value="ECO:0000318"/>
    <property type="project" value="GO_Central"/>
</dbReference>
<evidence type="ECO:0000256" key="5">
    <source>
        <dbReference type="SAM" id="Phobius"/>
    </source>
</evidence>
<feature type="domain" description="Sugar phosphate transporter" evidence="6">
    <location>
        <begin position="20"/>
        <end position="291"/>
    </location>
</feature>
<reference evidence="7 8" key="2">
    <citation type="journal article" date="2008" name="Nature">
        <title>The Phaeodactylum genome reveals the evolutionary history of diatom genomes.</title>
        <authorList>
            <person name="Bowler C."/>
            <person name="Allen A.E."/>
            <person name="Badger J.H."/>
            <person name="Grimwood J."/>
            <person name="Jabbari K."/>
            <person name="Kuo A."/>
            <person name="Maheswari U."/>
            <person name="Martens C."/>
            <person name="Maumus F."/>
            <person name="Otillar R.P."/>
            <person name="Rayko E."/>
            <person name="Salamov A."/>
            <person name="Vandepoele K."/>
            <person name="Beszteri B."/>
            <person name="Gruber A."/>
            <person name="Heijde M."/>
            <person name="Katinka M."/>
            <person name="Mock T."/>
            <person name="Valentin K."/>
            <person name="Verret F."/>
            <person name="Berges J.A."/>
            <person name="Brownlee C."/>
            <person name="Cadoret J.P."/>
            <person name="Chiovitti A."/>
            <person name="Choi C.J."/>
            <person name="Coesel S."/>
            <person name="De Martino A."/>
            <person name="Detter J.C."/>
            <person name="Durkin C."/>
            <person name="Falciatore A."/>
            <person name="Fournet J."/>
            <person name="Haruta M."/>
            <person name="Huysman M.J."/>
            <person name="Jenkins B.D."/>
            <person name="Jiroutova K."/>
            <person name="Jorgensen R.E."/>
            <person name="Joubert Y."/>
            <person name="Kaplan A."/>
            <person name="Kroger N."/>
            <person name="Kroth P.G."/>
            <person name="La Roche J."/>
            <person name="Lindquist E."/>
            <person name="Lommer M."/>
            <person name="Martin-Jezequel V."/>
            <person name="Lopez P.J."/>
            <person name="Lucas S."/>
            <person name="Mangogna M."/>
            <person name="McGinnis K."/>
            <person name="Medlin L.K."/>
            <person name="Montsant A."/>
            <person name="Oudot-Le Secq M.P."/>
            <person name="Napoli C."/>
            <person name="Obornik M."/>
            <person name="Parker M.S."/>
            <person name="Petit J.L."/>
            <person name="Porcel B.M."/>
            <person name="Poulsen N."/>
            <person name="Robison M."/>
            <person name="Rychlewski L."/>
            <person name="Rynearson T.A."/>
            <person name="Schmutz J."/>
            <person name="Shapiro H."/>
            <person name="Siaut M."/>
            <person name="Stanley M."/>
            <person name="Sussman M.R."/>
            <person name="Taylor A.R."/>
            <person name="Vardi A."/>
            <person name="von Dassow P."/>
            <person name="Vyverman W."/>
            <person name="Willis A."/>
            <person name="Wyrwicz L.S."/>
            <person name="Rokhsar D.S."/>
            <person name="Weissenbach J."/>
            <person name="Armbrust E.V."/>
            <person name="Green B.R."/>
            <person name="Van de Peer Y."/>
            <person name="Grigoriev I.V."/>
        </authorList>
    </citation>
    <scope>NUCLEOTIDE SEQUENCE [LARGE SCALE GENOMIC DNA]</scope>
    <source>
        <strain evidence="7 8">CCMP1335</strain>
    </source>
</reference>
<keyword evidence="8" id="KW-1185">Reference proteome</keyword>
<feature type="transmembrane region" description="Helical" evidence="5">
    <location>
        <begin position="185"/>
        <end position="205"/>
    </location>
</feature>
<dbReference type="InParanoid" id="B8C825"/>
<dbReference type="EMBL" id="CM000645">
    <property type="protein sequence ID" value="EED90209.1"/>
    <property type="molecule type" value="Genomic_DNA"/>
</dbReference>
<evidence type="ECO:0000256" key="2">
    <source>
        <dbReference type="ARBA" id="ARBA00022692"/>
    </source>
</evidence>
<dbReference type="GO" id="GO:0015780">
    <property type="term" value="P:nucleotide-sugar transmembrane transport"/>
    <property type="evidence" value="ECO:0000318"/>
    <property type="project" value="GO_Central"/>
</dbReference>
<accession>B8C825</accession>
<dbReference type="PaxDb" id="35128-Thaps41694"/>
<evidence type="ECO:0000256" key="1">
    <source>
        <dbReference type="ARBA" id="ARBA00004141"/>
    </source>
</evidence>
<evidence type="ECO:0000256" key="4">
    <source>
        <dbReference type="ARBA" id="ARBA00023136"/>
    </source>
</evidence>
<dbReference type="OMA" id="MSYFAWM"/>
<reference evidence="7 8" key="1">
    <citation type="journal article" date="2004" name="Science">
        <title>The genome of the diatom Thalassiosira pseudonana: ecology, evolution, and metabolism.</title>
        <authorList>
            <person name="Armbrust E.V."/>
            <person name="Berges J.A."/>
            <person name="Bowler C."/>
            <person name="Green B.R."/>
            <person name="Martinez D."/>
            <person name="Putnam N.H."/>
            <person name="Zhou S."/>
            <person name="Allen A.E."/>
            <person name="Apt K.E."/>
            <person name="Bechner M."/>
            <person name="Brzezinski M.A."/>
            <person name="Chaal B.K."/>
            <person name="Chiovitti A."/>
            <person name="Davis A.K."/>
            <person name="Demarest M.S."/>
            <person name="Detter J.C."/>
            <person name="Glavina T."/>
            <person name="Goodstein D."/>
            <person name="Hadi M.Z."/>
            <person name="Hellsten U."/>
            <person name="Hildebrand M."/>
            <person name="Jenkins B.D."/>
            <person name="Jurka J."/>
            <person name="Kapitonov V.V."/>
            <person name="Kroger N."/>
            <person name="Lau W.W."/>
            <person name="Lane T.W."/>
            <person name="Larimer F.W."/>
            <person name="Lippmeier J.C."/>
            <person name="Lucas S."/>
            <person name="Medina M."/>
            <person name="Montsant A."/>
            <person name="Obornik M."/>
            <person name="Parker M.S."/>
            <person name="Palenik B."/>
            <person name="Pazour G.J."/>
            <person name="Richardson P.M."/>
            <person name="Rynearson T.A."/>
            <person name="Saito M.A."/>
            <person name="Schwartz D.C."/>
            <person name="Thamatrakoln K."/>
            <person name="Valentin K."/>
            <person name="Vardi A."/>
            <person name="Wilkerson F.P."/>
            <person name="Rokhsar D.S."/>
        </authorList>
    </citation>
    <scope>NUCLEOTIDE SEQUENCE [LARGE SCALE GENOMIC DNA]</scope>
    <source>
        <strain evidence="7 8">CCMP1335</strain>
    </source>
</reference>